<proteinExistence type="predicted"/>
<feature type="compositionally biased region" description="Polar residues" evidence="1">
    <location>
        <begin position="44"/>
        <end position="58"/>
    </location>
</feature>
<dbReference type="AlphaFoldDB" id="A0A250X1M9"/>
<name>A0A250X1M9_9CHLO</name>
<comment type="caution">
    <text evidence="2">The sequence shown here is derived from an EMBL/GenBank/DDBJ whole genome shotgun (WGS) entry which is preliminary data.</text>
</comment>
<evidence type="ECO:0000256" key="1">
    <source>
        <dbReference type="SAM" id="MobiDB-lite"/>
    </source>
</evidence>
<dbReference type="Proteomes" id="UP000232323">
    <property type="component" value="Unassembled WGS sequence"/>
</dbReference>
<organism evidence="2 3">
    <name type="scientific">Chlamydomonas eustigma</name>
    <dbReference type="NCBI Taxonomy" id="1157962"/>
    <lineage>
        <taxon>Eukaryota</taxon>
        <taxon>Viridiplantae</taxon>
        <taxon>Chlorophyta</taxon>
        <taxon>core chlorophytes</taxon>
        <taxon>Chlorophyceae</taxon>
        <taxon>CS clade</taxon>
        <taxon>Chlamydomonadales</taxon>
        <taxon>Chlamydomonadaceae</taxon>
        <taxon>Chlamydomonas</taxon>
    </lineage>
</organism>
<protein>
    <submittedName>
        <fullName evidence="2">Uncharacterized protein</fullName>
    </submittedName>
</protein>
<evidence type="ECO:0000313" key="3">
    <source>
        <dbReference type="Proteomes" id="UP000232323"/>
    </source>
</evidence>
<accession>A0A250X1M9</accession>
<gene>
    <name evidence="2" type="ORF">CEUSTIGMA_g4440.t1</name>
</gene>
<feature type="region of interest" description="Disordered" evidence="1">
    <location>
        <begin position="44"/>
        <end position="91"/>
    </location>
</feature>
<reference evidence="2 3" key="1">
    <citation type="submission" date="2017-08" db="EMBL/GenBank/DDBJ databases">
        <title>Acidophilic green algal genome provides insights into adaptation to an acidic environment.</title>
        <authorList>
            <person name="Hirooka S."/>
            <person name="Hirose Y."/>
            <person name="Kanesaki Y."/>
            <person name="Higuchi S."/>
            <person name="Fujiwara T."/>
            <person name="Onuma R."/>
            <person name="Era A."/>
            <person name="Ohbayashi R."/>
            <person name="Uzuka A."/>
            <person name="Nozaki H."/>
            <person name="Yoshikawa H."/>
            <person name="Miyagishima S.Y."/>
        </authorList>
    </citation>
    <scope>NUCLEOTIDE SEQUENCE [LARGE SCALE GENOMIC DNA]</scope>
    <source>
        <strain evidence="2 3">NIES-2499</strain>
    </source>
</reference>
<keyword evidence="3" id="KW-1185">Reference proteome</keyword>
<sequence>MMYLPSYRTTNMIACERFNLSETMAADTSQRPTHTFKSLRVSTISSQNVTSTPNSPQSDVHRGRSPTRRPLSVSGGDSPARPTQWYPSPYHATAPGLKDTIFMRTRGTGPVWTATGVHAQSPASSKPDARFSLKSALSAPAGSLSPDYNPNVLNGNLSLHQMAKISGNASPSRPVRSAISNNDIPMCCFVTQPLQRGGISSFGYK</sequence>
<evidence type="ECO:0000313" key="2">
    <source>
        <dbReference type="EMBL" id="GAX76993.1"/>
    </source>
</evidence>
<dbReference type="EMBL" id="BEGY01000021">
    <property type="protein sequence ID" value="GAX76993.1"/>
    <property type="molecule type" value="Genomic_DNA"/>
</dbReference>